<feature type="region of interest" description="Disordered" evidence="1">
    <location>
        <begin position="375"/>
        <end position="397"/>
    </location>
</feature>
<dbReference type="AlphaFoldDB" id="A0A553PPH4"/>
<protein>
    <submittedName>
        <fullName evidence="2">Uncharacterized protein</fullName>
    </submittedName>
</protein>
<keyword evidence="3" id="KW-1185">Reference proteome</keyword>
<feature type="compositionally biased region" description="Low complexity" evidence="1">
    <location>
        <begin position="221"/>
        <end position="234"/>
    </location>
</feature>
<dbReference type="Proteomes" id="UP000318571">
    <property type="component" value="Chromosome 6"/>
</dbReference>
<feature type="region of interest" description="Disordered" evidence="1">
    <location>
        <begin position="212"/>
        <end position="234"/>
    </location>
</feature>
<reference evidence="2 3" key="1">
    <citation type="journal article" date="2018" name="Nat. Ecol. Evol.">
        <title>Genomic signatures of mitonuclear coevolution across populations of Tigriopus californicus.</title>
        <authorList>
            <person name="Barreto F.S."/>
            <person name="Watson E.T."/>
            <person name="Lima T.G."/>
            <person name="Willett C.S."/>
            <person name="Edmands S."/>
            <person name="Li W."/>
            <person name="Burton R.S."/>
        </authorList>
    </citation>
    <scope>NUCLEOTIDE SEQUENCE [LARGE SCALE GENOMIC DNA]</scope>
    <source>
        <strain evidence="2 3">San Diego</strain>
    </source>
</reference>
<organism evidence="2 3">
    <name type="scientific">Tigriopus californicus</name>
    <name type="common">Marine copepod</name>
    <dbReference type="NCBI Taxonomy" id="6832"/>
    <lineage>
        <taxon>Eukaryota</taxon>
        <taxon>Metazoa</taxon>
        <taxon>Ecdysozoa</taxon>
        <taxon>Arthropoda</taxon>
        <taxon>Crustacea</taxon>
        <taxon>Multicrustacea</taxon>
        <taxon>Hexanauplia</taxon>
        <taxon>Copepoda</taxon>
        <taxon>Harpacticoida</taxon>
        <taxon>Harpacticidae</taxon>
        <taxon>Tigriopus</taxon>
    </lineage>
</organism>
<accession>A0A553PPH4</accession>
<proteinExistence type="predicted"/>
<dbReference type="EMBL" id="VCGU01000002">
    <property type="protein sequence ID" value="TRY79569.1"/>
    <property type="molecule type" value="Genomic_DNA"/>
</dbReference>
<evidence type="ECO:0000256" key="1">
    <source>
        <dbReference type="SAM" id="MobiDB-lite"/>
    </source>
</evidence>
<comment type="caution">
    <text evidence="2">The sequence shown here is derived from an EMBL/GenBank/DDBJ whole genome shotgun (WGS) entry which is preliminary data.</text>
</comment>
<evidence type="ECO:0000313" key="2">
    <source>
        <dbReference type="EMBL" id="TRY79569.1"/>
    </source>
</evidence>
<sequence>MADHTLDELNEHGLTGENSTNLNGAFTVKKIEDLLPIPQGLPNPKFPSKTECSSTPSALEVELQMLEPIWFEAVCRENKGATVEQIQILVDIKLQQVRQLIPARWMAEKTFKSHCQMLEQIHDSLAQVLTTLQSNEIVYSSARIEEYQAQRAIQDWSTSRQPDFEASYQEASRAWYKPGNDPLTTPFTCIRDKFGSLIARYEYERSIRPALGGGDVGSGGSPNNSEPTPSCPTSCPVTMKQFNVSTRIDRFEGDLKDPNVMAIFTRWKSQWEALVEEMKTLPGFDTVLLFDKLQQVLSPLALKSVFHHPPASPHSYEAAMKDLCNKFEDPMAVRDYRLKCEAAKNSGDPLPEWKCGMVENYDQFKAWLRLQSAQLKQSTSRKRPSSPSMTETQPPMKKRLNESSCFICDPVSPSHRDGHQCDVKCRQCLGKRDKIDHHIVMCPLNKSRSAPLEKHRVGRQPFFKKNDGSTMSTKC</sequence>
<evidence type="ECO:0000313" key="3">
    <source>
        <dbReference type="Proteomes" id="UP000318571"/>
    </source>
</evidence>
<name>A0A553PPH4_TIGCA</name>
<gene>
    <name evidence="2" type="ORF">TCAL_14815</name>
</gene>